<keyword evidence="1" id="KW-0732">Signal</keyword>
<accession>L8WHY9</accession>
<evidence type="ECO:0000256" key="1">
    <source>
        <dbReference type="SAM" id="SignalP"/>
    </source>
</evidence>
<dbReference type="EMBL" id="AFRT01003678">
    <property type="protein sequence ID" value="ELU36327.1"/>
    <property type="molecule type" value="Genomic_DNA"/>
</dbReference>
<feature type="signal peptide" evidence="1">
    <location>
        <begin position="1"/>
        <end position="18"/>
    </location>
</feature>
<feature type="chain" id="PRO_5003997289" description="Secreted protein" evidence="1">
    <location>
        <begin position="19"/>
        <end position="66"/>
    </location>
</feature>
<proteinExistence type="predicted"/>
<dbReference type="AlphaFoldDB" id="L8WHY9"/>
<dbReference type="HOGENOM" id="CLU_2832928_0_0_1"/>
<evidence type="ECO:0000313" key="3">
    <source>
        <dbReference type="Proteomes" id="UP000011668"/>
    </source>
</evidence>
<comment type="caution">
    <text evidence="2">The sequence shown here is derived from an EMBL/GenBank/DDBJ whole genome shotgun (WGS) entry which is preliminary data.</text>
</comment>
<organism evidence="2 3">
    <name type="scientific">Thanatephorus cucumeris (strain AG1-IA)</name>
    <name type="common">Rice sheath blight fungus</name>
    <name type="synonym">Rhizoctonia solani</name>
    <dbReference type="NCBI Taxonomy" id="983506"/>
    <lineage>
        <taxon>Eukaryota</taxon>
        <taxon>Fungi</taxon>
        <taxon>Dikarya</taxon>
        <taxon>Basidiomycota</taxon>
        <taxon>Agaricomycotina</taxon>
        <taxon>Agaricomycetes</taxon>
        <taxon>Cantharellales</taxon>
        <taxon>Ceratobasidiaceae</taxon>
        <taxon>Rhizoctonia</taxon>
        <taxon>Rhizoctonia solani AG-1</taxon>
    </lineage>
</organism>
<sequence>MVFATFVILACCSQTSQVLHPPYHYITPYPPSWLSPSPCAGALCYSYVRTCAVCVLALSVTEYHQC</sequence>
<dbReference type="Proteomes" id="UP000011668">
    <property type="component" value="Unassembled WGS sequence"/>
</dbReference>
<evidence type="ECO:0008006" key="4">
    <source>
        <dbReference type="Google" id="ProtNLM"/>
    </source>
</evidence>
<name>L8WHY9_THACA</name>
<gene>
    <name evidence="2" type="ORF">AG1IA_09643</name>
</gene>
<reference evidence="2 3" key="1">
    <citation type="journal article" date="2013" name="Nat. Commun.">
        <title>The evolution and pathogenic mechanisms of the rice sheath blight pathogen.</title>
        <authorList>
            <person name="Zheng A."/>
            <person name="Lin R."/>
            <person name="Xu L."/>
            <person name="Qin P."/>
            <person name="Tang C."/>
            <person name="Ai P."/>
            <person name="Zhang D."/>
            <person name="Liu Y."/>
            <person name="Sun Z."/>
            <person name="Feng H."/>
            <person name="Wang Y."/>
            <person name="Chen Y."/>
            <person name="Liang X."/>
            <person name="Fu R."/>
            <person name="Li Q."/>
            <person name="Zhang J."/>
            <person name="Yu X."/>
            <person name="Xie Z."/>
            <person name="Ding L."/>
            <person name="Guan P."/>
            <person name="Tang J."/>
            <person name="Liang Y."/>
            <person name="Wang S."/>
            <person name="Deng Q."/>
            <person name="Li S."/>
            <person name="Zhu J."/>
            <person name="Wang L."/>
            <person name="Liu H."/>
            <person name="Li P."/>
        </authorList>
    </citation>
    <scope>NUCLEOTIDE SEQUENCE [LARGE SCALE GENOMIC DNA]</scope>
    <source>
        <strain evidence="3">AG-1 IA</strain>
    </source>
</reference>
<protein>
    <recommendedName>
        <fullName evidence="4">Secreted protein</fullName>
    </recommendedName>
</protein>
<keyword evidence="3" id="KW-1185">Reference proteome</keyword>
<evidence type="ECO:0000313" key="2">
    <source>
        <dbReference type="EMBL" id="ELU36327.1"/>
    </source>
</evidence>